<protein>
    <submittedName>
        <fullName evidence="7">Cytochrome P450</fullName>
    </submittedName>
</protein>
<keyword evidence="8" id="KW-1185">Reference proteome</keyword>
<evidence type="ECO:0000313" key="7">
    <source>
        <dbReference type="EMBL" id="GJS51213.1"/>
    </source>
</evidence>
<dbReference type="PANTHER" id="PTHR24296">
    <property type="entry name" value="CYTOCHROME P450"/>
    <property type="match status" value="1"/>
</dbReference>
<reference evidence="7" key="1">
    <citation type="journal article" date="2022" name="Int. J. Mol. Sci.">
        <title>Draft Genome of Tanacetum Coccineum: Genomic Comparison of Closely Related Tanacetum-Family Plants.</title>
        <authorList>
            <person name="Yamashiro T."/>
            <person name="Shiraishi A."/>
            <person name="Nakayama K."/>
            <person name="Satake H."/>
        </authorList>
    </citation>
    <scope>NUCLEOTIDE SEQUENCE</scope>
</reference>
<sequence length="461" mass="53309">MDFLSIPIFNFVIAPLFLLLIFLYIYNQQQHGKKYHPYVGTKLHQFINLNSFHDYMAEIAKKHKTFRLISPFHGEVYTTDPAILEYILKTNFENYGKGIYVYDVLKDLLGDGIFTVDGDKWREQRKVASHEFSTKVLRDYSSKIFKKNAVKLGNILSEAATSNQVIDINDLFNKATMDSIFKVGFGVDLDNMSDTNEESLRLISRAFDDANAHTITRFIDKSWKIKKFFNIGSEAKLKKNMQVIDEFIYKVIQVKIEQMHKSKDDISLKKEDILSRFVQTKDIDPKHLRDTILSYVLAGKDPIATTMTWFIYSLCKHPEIQDRVAKEIKEATNMNKEITNAADFMALVSEAALDKMQYLHAALTETMRLNPPLPIDTKMCFSDDVLPDGFNVKKGDMIGYVPYAMGRMKYIWGDDALEFKPERWLDNNGCFHPESPFKFSAFQADEDLRINLVRLLQVPVE</sequence>
<dbReference type="Pfam" id="PF00067">
    <property type="entry name" value="p450"/>
    <property type="match status" value="1"/>
</dbReference>
<dbReference type="Proteomes" id="UP001151760">
    <property type="component" value="Unassembled WGS sequence"/>
</dbReference>
<keyword evidence="5" id="KW-0408">Iron</keyword>
<dbReference type="EMBL" id="BQNB010008570">
    <property type="protein sequence ID" value="GJS51213.1"/>
    <property type="molecule type" value="Genomic_DNA"/>
</dbReference>
<evidence type="ECO:0000256" key="4">
    <source>
        <dbReference type="ARBA" id="ARBA00023002"/>
    </source>
</evidence>
<proteinExistence type="inferred from homology"/>
<dbReference type="PRINTS" id="PR00463">
    <property type="entry name" value="EP450I"/>
</dbReference>
<feature type="transmembrane region" description="Helical" evidence="6">
    <location>
        <begin position="6"/>
        <end position="26"/>
    </location>
</feature>
<evidence type="ECO:0000313" key="8">
    <source>
        <dbReference type="Proteomes" id="UP001151760"/>
    </source>
</evidence>
<keyword evidence="4" id="KW-0560">Oxidoreductase</keyword>
<dbReference type="InterPro" id="IPR036396">
    <property type="entry name" value="Cyt_P450_sf"/>
</dbReference>
<comment type="caution">
    <text evidence="7">The sequence shown here is derived from an EMBL/GenBank/DDBJ whole genome shotgun (WGS) entry which is preliminary data.</text>
</comment>
<evidence type="ECO:0000256" key="1">
    <source>
        <dbReference type="ARBA" id="ARBA00001971"/>
    </source>
</evidence>
<keyword evidence="6" id="KW-0472">Membrane</keyword>
<dbReference type="InterPro" id="IPR001128">
    <property type="entry name" value="Cyt_P450"/>
</dbReference>
<organism evidence="7 8">
    <name type="scientific">Tanacetum coccineum</name>
    <dbReference type="NCBI Taxonomy" id="301880"/>
    <lineage>
        <taxon>Eukaryota</taxon>
        <taxon>Viridiplantae</taxon>
        <taxon>Streptophyta</taxon>
        <taxon>Embryophyta</taxon>
        <taxon>Tracheophyta</taxon>
        <taxon>Spermatophyta</taxon>
        <taxon>Magnoliopsida</taxon>
        <taxon>eudicotyledons</taxon>
        <taxon>Gunneridae</taxon>
        <taxon>Pentapetalae</taxon>
        <taxon>asterids</taxon>
        <taxon>campanulids</taxon>
        <taxon>Asterales</taxon>
        <taxon>Asteraceae</taxon>
        <taxon>Asteroideae</taxon>
        <taxon>Anthemideae</taxon>
        <taxon>Anthemidinae</taxon>
        <taxon>Tanacetum</taxon>
    </lineage>
</organism>
<evidence type="ECO:0000256" key="5">
    <source>
        <dbReference type="ARBA" id="ARBA00023004"/>
    </source>
</evidence>
<name>A0ABQ4WEA7_9ASTR</name>
<evidence type="ECO:0000256" key="2">
    <source>
        <dbReference type="ARBA" id="ARBA00010617"/>
    </source>
</evidence>
<dbReference type="Gene3D" id="1.10.630.10">
    <property type="entry name" value="Cytochrome P450"/>
    <property type="match status" value="1"/>
</dbReference>
<reference evidence="7" key="2">
    <citation type="submission" date="2022-01" db="EMBL/GenBank/DDBJ databases">
        <authorList>
            <person name="Yamashiro T."/>
            <person name="Shiraishi A."/>
            <person name="Satake H."/>
            <person name="Nakayama K."/>
        </authorList>
    </citation>
    <scope>NUCLEOTIDE SEQUENCE</scope>
</reference>
<keyword evidence="3" id="KW-0479">Metal-binding</keyword>
<comment type="similarity">
    <text evidence="2">Belongs to the cytochrome P450 family.</text>
</comment>
<keyword evidence="6" id="KW-1133">Transmembrane helix</keyword>
<gene>
    <name evidence="7" type="ORF">Tco_0624575</name>
</gene>
<keyword evidence="6" id="KW-0812">Transmembrane</keyword>
<evidence type="ECO:0000256" key="3">
    <source>
        <dbReference type="ARBA" id="ARBA00022723"/>
    </source>
</evidence>
<dbReference type="SUPFAM" id="SSF48264">
    <property type="entry name" value="Cytochrome P450"/>
    <property type="match status" value="1"/>
</dbReference>
<accession>A0ABQ4WEA7</accession>
<dbReference type="CDD" id="cd11064">
    <property type="entry name" value="CYP86A"/>
    <property type="match status" value="1"/>
</dbReference>
<dbReference type="InterPro" id="IPR002401">
    <property type="entry name" value="Cyt_P450_E_grp-I"/>
</dbReference>
<comment type="cofactor">
    <cofactor evidence="1">
        <name>heme</name>
        <dbReference type="ChEBI" id="CHEBI:30413"/>
    </cofactor>
</comment>
<evidence type="ECO:0000256" key="6">
    <source>
        <dbReference type="SAM" id="Phobius"/>
    </source>
</evidence>